<evidence type="ECO:0000313" key="3">
    <source>
        <dbReference type="Proteomes" id="UP001266305"/>
    </source>
</evidence>
<name>A0ABQ9TYK1_SAGOE</name>
<feature type="compositionally biased region" description="Basic and acidic residues" evidence="1">
    <location>
        <begin position="553"/>
        <end position="589"/>
    </location>
</feature>
<feature type="region of interest" description="Disordered" evidence="1">
    <location>
        <begin position="73"/>
        <end position="94"/>
    </location>
</feature>
<sequence length="614" mass="66972">MPQVGGTEITSCAPAPLWTPLSHLSGFHIAHWGREGPPRRRVRLSRHGPMAESGCHATDPGRVRLSRHRPAAESGCHATDPWESPAVTPRTRGRVRLSRHRSAAESGCHAMDPLQSPAVTPRTRGRVWLSRHGPRQMAAGFHRKGTRNRRLRMKPNQGMNVGAAGRSIGHPATPHKAIVTDSTGKGSEEEGGGVRHGHLQKGAVHTAVLDYRLCKHRHLHTHSPERAAASGEQAVGSSKVRKQAPSSGQPRRASGQRSRGASSKGHPPHPPCRLRNPEWLCSAAPPQAPSTHPCLRHLHCDEMGLVEPQRHSTWVGGDLKQSLTHGVPRDSWNGVAHEAPFMSASHGLCYPQASHCLAWASSRSHGPARHRSTEGWLLIAGPLKGRQQPTAQDRQDPGQTGPGTDRTRDRQDPGHTGPGTDRTRDRQDPGQTGPGTHRTRDTQDPGHTGPGTHRTRDTQDPGQTGPGTHRTRDTQDPGQTGPGTDRTRDRQDPGHTGPGTHRTRDRQDLGHTGPGTHRTRDTQDPGHRGPGTDRTRDRQDPGHTGPGTHRTRDRKDPGQTGHRTDRTQDRQDPGQTGHRTDRTQGRLDPGEPAQRVQAASEFSTGKDRNQFPWV</sequence>
<organism evidence="2 3">
    <name type="scientific">Saguinus oedipus</name>
    <name type="common">Cotton-top tamarin</name>
    <name type="synonym">Oedipomidas oedipus</name>
    <dbReference type="NCBI Taxonomy" id="9490"/>
    <lineage>
        <taxon>Eukaryota</taxon>
        <taxon>Metazoa</taxon>
        <taxon>Chordata</taxon>
        <taxon>Craniata</taxon>
        <taxon>Vertebrata</taxon>
        <taxon>Euteleostomi</taxon>
        <taxon>Mammalia</taxon>
        <taxon>Eutheria</taxon>
        <taxon>Euarchontoglires</taxon>
        <taxon>Primates</taxon>
        <taxon>Haplorrhini</taxon>
        <taxon>Platyrrhini</taxon>
        <taxon>Cebidae</taxon>
        <taxon>Callitrichinae</taxon>
        <taxon>Saguinus</taxon>
    </lineage>
</organism>
<evidence type="ECO:0000256" key="1">
    <source>
        <dbReference type="SAM" id="MobiDB-lite"/>
    </source>
</evidence>
<feature type="compositionally biased region" description="Basic and acidic residues" evidence="1">
    <location>
        <begin position="604"/>
        <end position="614"/>
    </location>
</feature>
<protein>
    <submittedName>
        <fullName evidence="2">Uncharacterized protein</fullName>
    </submittedName>
</protein>
<proteinExistence type="predicted"/>
<comment type="caution">
    <text evidence="2">The sequence shown here is derived from an EMBL/GenBank/DDBJ whole genome shotgun (WGS) entry which is preliminary data.</text>
</comment>
<feature type="compositionally biased region" description="Basic and acidic residues" evidence="1">
    <location>
        <begin position="518"/>
        <end position="541"/>
    </location>
</feature>
<feature type="compositionally biased region" description="Low complexity" evidence="1">
    <location>
        <begin position="246"/>
        <end position="265"/>
    </location>
</feature>
<keyword evidence="3" id="KW-1185">Reference proteome</keyword>
<reference evidence="2 3" key="1">
    <citation type="submission" date="2023-05" db="EMBL/GenBank/DDBJ databases">
        <title>B98-5 Cell Line De Novo Hybrid Assembly: An Optical Mapping Approach.</title>
        <authorList>
            <person name="Kananen K."/>
            <person name="Auerbach J.A."/>
            <person name="Kautto E."/>
            <person name="Blachly J.S."/>
        </authorList>
    </citation>
    <scope>NUCLEOTIDE SEQUENCE [LARGE SCALE GENOMIC DNA]</scope>
    <source>
        <strain evidence="2">B95-8</strain>
        <tissue evidence="2">Cell line</tissue>
    </source>
</reference>
<feature type="region of interest" description="Disordered" evidence="1">
    <location>
        <begin position="385"/>
        <end position="614"/>
    </location>
</feature>
<accession>A0ABQ9TYK1</accession>
<feature type="region of interest" description="Disordered" evidence="1">
    <location>
        <begin position="103"/>
        <end position="122"/>
    </location>
</feature>
<dbReference type="EMBL" id="JASSZA010000018">
    <property type="protein sequence ID" value="KAK2089878.1"/>
    <property type="molecule type" value="Genomic_DNA"/>
</dbReference>
<feature type="region of interest" description="Disordered" evidence="1">
    <location>
        <begin position="165"/>
        <end position="200"/>
    </location>
</feature>
<feature type="region of interest" description="Disordered" evidence="1">
    <location>
        <begin position="222"/>
        <end position="271"/>
    </location>
</feature>
<evidence type="ECO:0000313" key="2">
    <source>
        <dbReference type="EMBL" id="KAK2089878.1"/>
    </source>
</evidence>
<dbReference type="Proteomes" id="UP001266305">
    <property type="component" value="Unassembled WGS sequence"/>
</dbReference>
<gene>
    <name evidence="2" type="ORF">P7K49_032544</name>
</gene>